<accession>A0A7Z0K9Y4</accession>
<dbReference type="CDD" id="cd00093">
    <property type="entry name" value="HTH_XRE"/>
    <property type="match status" value="1"/>
</dbReference>
<dbReference type="SMART" id="SM00530">
    <property type="entry name" value="HTH_XRE"/>
    <property type="match status" value="1"/>
</dbReference>
<dbReference type="EMBL" id="JACCFY010000001">
    <property type="protein sequence ID" value="NYJ78258.1"/>
    <property type="molecule type" value="Genomic_DNA"/>
</dbReference>
<dbReference type="PROSITE" id="PS50943">
    <property type="entry name" value="HTH_CROC1"/>
    <property type="match status" value="1"/>
</dbReference>
<reference evidence="2 3" key="1">
    <citation type="submission" date="2020-07" db="EMBL/GenBank/DDBJ databases">
        <title>Sequencing the genomes of 1000 actinobacteria strains.</title>
        <authorList>
            <person name="Klenk H.-P."/>
        </authorList>
    </citation>
    <scope>NUCLEOTIDE SEQUENCE [LARGE SCALE GENOMIC DNA]</scope>
    <source>
        <strain evidence="2 3">DSM 15475</strain>
    </source>
</reference>
<dbReference type="Proteomes" id="UP000535437">
    <property type="component" value="Unassembled WGS sequence"/>
</dbReference>
<proteinExistence type="predicted"/>
<dbReference type="AlphaFoldDB" id="A0A7Z0K9Y4"/>
<dbReference type="Pfam" id="PF01381">
    <property type="entry name" value="HTH_3"/>
    <property type="match status" value="1"/>
</dbReference>
<organism evidence="2 3">
    <name type="scientific">Nesterenkonia xinjiangensis</name>
    <dbReference type="NCBI Taxonomy" id="225327"/>
    <lineage>
        <taxon>Bacteria</taxon>
        <taxon>Bacillati</taxon>
        <taxon>Actinomycetota</taxon>
        <taxon>Actinomycetes</taxon>
        <taxon>Micrococcales</taxon>
        <taxon>Micrococcaceae</taxon>
        <taxon>Nesterenkonia</taxon>
    </lineage>
</organism>
<evidence type="ECO:0000313" key="3">
    <source>
        <dbReference type="Proteomes" id="UP000535437"/>
    </source>
</evidence>
<dbReference type="InterPro" id="IPR010982">
    <property type="entry name" value="Lambda_DNA-bd_dom_sf"/>
</dbReference>
<dbReference type="SUPFAM" id="SSF47413">
    <property type="entry name" value="lambda repressor-like DNA-binding domains"/>
    <property type="match status" value="1"/>
</dbReference>
<protein>
    <submittedName>
        <fullName evidence="2">Transcriptional regulator with XRE-family HTH domain</fullName>
    </submittedName>
</protein>
<feature type="domain" description="HTH cro/C1-type" evidence="1">
    <location>
        <begin position="21"/>
        <end position="81"/>
    </location>
</feature>
<gene>
    <name evidence="2" type="ORF">HNR09_001669</name>
</gene>
<dbReference type="RefSeq" id="WP_179541625.1">
    <property type="nucleotide sequence ID" value="NZ_BAAALL010000002.1"/>
</dbReference>
<evidence type="ECO:0000313" key="2">
    <source>
        <dbReference type="EMBL" id="NYJ78258.1"/>
    </source>
</evidence>
<dbReference type="InterPro" id="IPR001387">
    <property type="entry name" value="Cro/C1-type_HTH"/>
</dbReference>
<sequence length="220" mass="24353">MTNTEGSHGNLGPDDYFRLNMKSERERKGWSQAQFAKELEASGGPTLHQQTVQKIESGTRSVKLTEASAIAKCLGVNVDDMLADVTDNALMDAEDELEERRNAVYSAVRRYWEAGLAHAIILDAYKAAGLDPIHIHIGEVLPENLEEVAVRQWEYWGSLHEVTKQLHRLRARADPEIAPFIPGAAPLQEPAGEYVGYFFKTHPRLTGSNGMVPVDGESGE</sequence>
<dbReference type="GO" id="GO:0003677">
    <property type="term" value="F:DNA binding"/>
    <property type="evidence" value="ECO:0007669"/>
    <property type="project" value="InterPro"/>
</dbReference>
<dbReference type="Gene3D" id="1.10.260.40">
    <property type="entry name" value="lambda repressor-like DNA-binding domains"/>
    <property type="match status" value="1"/>
</dbReference>
<comment type="caution">
    <text evidence="2">The sequence shown here is derived from an EMBL/GenBank/DDBJ whole genome shotgun (WGS) entry which is preliminary data.</text>
</comment>
<evidence type="ECO:0000259" key="1">
    <source>
        <dbReference type="PROSITE" id="PS50943"/>
    </source>
</evidence>
<name>A0A7Z0K9Y4_9MICC</name>
<keyword evidence="3" id="KW-1185">Reference proteome</keyword>